<evidence type="ECO:0000313" key="5">
    <source>
        <dbReference type="Proteomes" id="UP000553957"/>
    </source>
</evidence>
<sequence length="406" mass="43505">MDDAEVVVIGAGLAGLAAARTLHQAGRRVLVLEKDDAVGGRVRTDEMDGFLLDRGFQVLLPDYPEFRRVLAAADLDLRYFTRGVLVDGPDHRWELELSPRGFAGAAQFGFRRPRDAAAVAGFSARDAAGGPHRLRELPPASIGADLRGRGISAATIDEIFRPFLAGVFLDPNLTTSARLFHLIWRCFLRGGAAVPAQGMQKLPQALAGALPEGTVRLSTAVREVGPGWVRTESSPEPIHARAVILATDATDAAALAPGVEVPRWNGVTTWYFAAPQAPLPQPTLLLDGKSGLLINSVVMSEVAPTYAPPGQALISASTPKDAVDEQTIRARLAELYRTSTTQWQLVQRYEIPRALPAMPAAHPLTTAPALTDSLYLCGDYRDTSSIQGALVSGRRVAAALLQNFSR</sequence>
<dbReference type="Proteomes" id="UP000534306">
    <property type="component" value="Unassembled WGS sequence"/>
</dbReference>
<comment type="caution">
    <text evidence="3">The sequence shown here is derived from an EMBL/GenBank/DDBJ whole genome shotgun (WGS) entry which is preliminary data.</text>
</comment>
<dbReference type="InterPro" id="IPR002937">
    <property type="entry name" value="Amino_oxidase"/>
</dbReference>
<proteinExistence type="predicted"/>
<organism evidence="3 4">
    <name type="scientific">Kribbella sandramycini</name>
    <dbReference type="NCBI Taxonomy" id="60450"/>
    <lineage>
        <taxon>Bacteria</taxon>
        <taxon>Bacillati</taxon>
        <taxon>Actinomycetota</taxon>
        <taxon>Actinomycetes</taxon>
        <taxon>Propionibacteriales</taxon>
        <taxon>Kribbellaceae</taxon>
        <taxon>Kribbella</taxon>
    </lineage>
</organism>
<gene>
    <name evidence="2" type="ORF">HNR71_004825</name>
    <name evidence="3" type="ORF">HPO96_11995</name>
</gene>
<evidence type="ECO:0000313" key="2">
    <source>
        <dbReference type="EMBL" id="MBB6569188.1"/>
    </source>
</evidence>
<dbReference type="EMBL" id="JACHKF010000001">
    <property type="protein sequence ID" value="MBB6569188.1"/>
    <property type="molecule type" value="Genomic_DNA"/>
</dbReference>
<reference evidence="2 5" key="2">
    <citation type="submission" date="2020-08" db="EMBL/GenBank/DDBJ databases">
        <title>Sequencing the genomes of 1000 actinobacteria strains.</title>
        <authorList>
            <person name="Klenk H.-P."/>
        </authorList>
    </citation>
    <scope>NUCLEOTIDE SEQUENCE [LARGE SCALE GENOMIC DNA]</scope>
    <source>
        <strain evidence="2 5">DSM 15626</strain>
    </source>
</reference>
<dbReference type="GO" id="GO:0016491">
    <property type="term" value="F:oxidoreductase activity"/>
    <property type="evidence" value="ECO:0007669"/>
    <property type="project" value="InterPro"/>
</dbReference>
<dbReference type="RefSeq" id="WP_171673430.1">
    <property type="nucleotide sequence ID" value="NZ_BAAAGT010000002.1"/>
</dbReference>
<evidence type="ECO:0000259" key="1">
    <source>
        <dbReference type="Pfam" id="PF01593"/>
    </source>
</evidence>
<dbReference type="SUPFAM" id="SSF51905">
    <property type="entry name" value="FAD/NAD(P)-binding domain"/>
    <property type="match status" value="1"/>
</dbReference>
<dbReference type="InterPro" id="IPR036188">
    <property type="entry name" value="FAD/NAD-bd_sf"/>
</dbReference>
<reference evidence="3 4" key="1">
    <citation type="submission" date="2020-05" db="EMBL/GenBank/DDBJ databases">
        <title>Genome sequence of Kribbella sandramycini ATCC 39419.</title>
        <authorList>
            <person name="Maclea K.S."/>
            <person name="Fair J.L."/>
        </authorList>
    </citation>
    <scope>NUCLEOTIDE SEQUENCE [LARGE SCALE GENOMIC DNA]</scope>
    <source>
        <strain evidence="3 4">ATCC 39419</strain>
    </source>
</reference>
<keyword evidence="4" id="KW-1185">Reference proteome</keyword>
<dbReference type="Pfam" id="PF01593">
    <property type="entry name" value="Amino_oxidase"/>
    <property type="match status" value="1"/>
</dbReference>
<dbReference type="AlphaFoldDB" id="A0A7Y4NYW3"/>
<dbReference type="EMBL" id="JABJRC010000002">
    <property type="protein sequence ID" value="NOL40971.1"/>
    <property type="molecule type" value="Genomic_DNA"/>
</dbReference>
<protein>
    <submittedName>
        <fullName evidence="3">NAD(P)-binding protein</fullName>
    </submittedName>
    <submittedName>
        <fullName evidence="2">Putative NAD/FAD-dependent oxidoreductase</fullName>
    </submittedName>
</protein>
<dbReference type="Gene3D" id="3.50.50.60">
    <property type="entry name" value="FAD/NAD(P)-binding domain"/>
    <property type="match status" value="1"/>
</dbReference>
<name>A0A7Y4NYW3_9ACTN</name>
<accession>A0A7Y4NYW3</accession>
<dbReference type="PANTHER" id="PTHR42841">
    <property type="entry name" value="AMINE OXIDASE"/>
    <property type="match status" value="1"/>
</dbReference>
<evidence type="ECO:0000313" key="3">
    <source>
        <dbReference type="EMBL" id="NOL40971.1"/>
    </source>
</evidence>
<feature type="domain" description="Amine oxidase" evidence="1">
    <location>
        <begin position="13"/>
        <end position="401"/>
    </location>
</feature>
<evidence type="ECO:0000313" key="4">
    <source>
        <dbReference type="Proteomes" id="UP000534306"/>
    </source>
</evidence>
<dbReference type="Proteomes" id="UP000553957">
    <property type="component" value="Unassembled WGS sequence"/>
</dbReference>